<dbReference type="AlphaFoldDB" id="A0A2Z4C1P9"/>
<dbReference type="Gene3D" id="3.90.550.10">
    <property type="entry name" value="Spore Coat Polysaccharide Biosynthesis Protein SpsA, Chain A"/>
    <property type="match status" value="1"/>
</dbReference>
<dbReference type="InterPro" id="IPR029044">
    <property type="entry name" value="Nucleotide-diphossugar_trans"/>
</dbReference>
<keyword evidence="1" id="KW-0808">Transferase</keyword>
<evidence type="ECO:0000313" key="1">
    <source>
        <dbReference type="EMBL" id="AWU66679.1"/>
    </source>
</evidence>
<dbReference type="GO" id="GO:0016740">
    <property type="term" value="F:transferase activity"/>
    <property type="evidence" value="ECO:0007669"/>
    <property type="project" value="UniProtKB-KW"/>
</dbReference>
<accession>A0A2Z4C1P9</accession>
<dbReference type="RefSeq" id="WP_042307488.1">
    <property type="nucleotide sequence ID" value="NZ_CP084372.1"/>
</dbReference>
<name>A0A2Z4C1P9_9ENTR</name>
<sequence length="303" mass="34558">MKKYSPVIAFVYSRPEHTKKMLTALSKNSLAEYTDLIIYSDGAKTQKDDAGVQAVREYIDTITGFNSITIVKQDKNIGLAQSIIQGVTETVNKFGRVIVLEDDIETSPYFLKYMNDALDMYAEVKKVGSISGSSYPVKMANNNESTYLLRIPLCWGWATWADRWQSFNKDINTVKLTDKKIKDYINFDGAFDFFEQATLNADGKLNTWFIFWYITLASNKWLALFPTTVMAKNIGHDGSGENCNGDDIYKDTAIANKPIELNRKDVLIESKDYYLAHIDYFRRNKKSLLARVISFVKRKIKGA</sequence>
<reference evidence="1" key="1">
    <citation type="submission" date="2018-05" db="EMBL/GenBank/DDBJ databases">
        <authorList>
            <person name="Lanie J.A."/>
            <person name="Ng W.-L."/>
            <person name="Kazmierczak K.M."/>
            <person name="Andrzejewski T.M."/>
            <person name="Davidsen T.M."/>
            <person name="Wayne K.J."/>
            <person name="Tettelin H."/>
            <person name="Glass J.I."/>
            <person name="Rusch D."/>
            <person name="Podicherti R."/>
            <person name="Tsui H.-C.T."/>
            <person name="Winkler M.E."/>
        </authorList>
    </citation>
    <scope>NUCLEOTIDE SEQUENCE</scope>
    <source>
        <strain evidence="1">O24_G3521</strain>
    </source>
</reference>
<protein>
    <submittedName>
        <fullName evidence="1">Glycosyl transferase</fullName>
    </submittedName>
</protein>
<dbReference type="EMBL" id="MH325897">
    <property type="protein sequence ID" value="AWU66679.1"/>
    <property type="molecule type" value="Genomic_DNA"/>
</dbReference>
<organism evidence="1">
    <name type="scientific">Citrobacter werkmanii</name>
    <dbReference type="NCBI Taxonomy" id="67827"/>
    <lineage>
        <taxon>Bacteria</taxon>
        <taxon>Pseudomonadati</taxon>
        <taxon>Pseudomonadota</taxon>
        <taxon>Gammaproteobacteria</taxon>
        <taxon>Enterobacterales</taxon>
        <taxon>Enterobacteriaceae</taxon>
        <taxon>Citrobacter</taxon>
        <taxon>Citrobacter freundii complex</taxon>
    </lineage>
</organism>
<dbReference type="SUPFAM" id="SSF53448">
    <property type="entry name" value="Nucleotide-diphospho-sugar transferases"/>
    <property type="match status" value="1"/>
</dbReference>
<gene>
    <name evidence="1" type="primary">gt1</name>
</gene>
<proteinExistence type="predicted"/>